<dbReference type="AlphaFoldDB" id="A0A6P2H503"/>
<sequence length="180" mass="19909">MPAADRFMNRILLNRVARSDAADLIAANRASRSHHLPWVDSFIDQAGFDQWFVRCLTGPNVGFVARERASGAVVGVVNLNEIVGGVFQSAYLGYYGMIDVSRKGLMTEALRATIDVAFGELGLHRLEANIQPGNHASIALVRRLGFRQEGFSPRYLRIGGEWRDHERWALLADDARDAGA</sequence>
<dbReference type="PANTHER" id="PTHR43441:SF10">
    <property type="entry name" value="ACETYLTRANSFERASE"/>
    <property type="match status" value="1"/>
</dbReference>
<dbReference type="InterPro" id="IPR016181">
    <property type="entry name" value="Acyl_CoA_acyltransferase"/>
</dbReference>
<proteinExistence type="predicted"/>
<dbReference type="EMBL" id="CABVPL010000002">
    <property type="protein sequence ID" value="VWB10590.1"/>
    <property type="molecule type" value="Genomic_DNA"/>
</dbReference>
<dbReference type="Proteomes" id="UP000494222">
    <property type="component" value="Unassembled WGS sequence"/>
</dbReference>
<reference evidence="2 3" key="1">
    <citation type="submission" date="2019-09" db="EMBL/GenBank/DDBJ databases">
        <authorList>
            <person name="Depoorter E."/>
        </authorList>
    </citation>
    <scope>NUCLEOTIDE SEQUENCE [LARGE SCALE GENOMIC DNA]</scope>
    <source>
        <strain evidence="2">LMG 24064</strain>
    </source>
</reference>
<gene>
    <name evidence="2" type="ORF">BLA24064_00313</name>
</gene>
<evidence type="ECO:0000313" key="3">
    <source>
        <dbReference type="Proteomes" id="UP000494222"/>
    </source>
</evidence>
<protein>
    <submittedName>
        <fullName evidence="2">Phosphinothricin acetyltransferase</fullName>
    </submittedName>
</protein>
<dbReference type="GO" id="GO:1990189">
    <property type="term" value="F:protein N-terminal-serine acetyltransferase activity"/>
    <property type="evidence" value="ECO:0007669"/>
    <property type="project" value="TreeGrafter"/>
</dbReference>
<evidence type="ECO:0000259" key="1">
    <source>
        <dbReference type="PROSITE" id="PS51186"/>
    </source>
</evidence>
<dbReference type="GO" id="GO:0008999">
    <property type="term" value="F:protein-N-terminal-alanine acetyltransferase activity"/>
    <property type="evidence" value="ECO:0007669"/>
    <property type="project" value="TreeGrafter"/>
</dbReference>
<feature type="domain" description="N-acetyltransferase" evidence="1">
    <location>
        <begin position="11"/>
        <end position="173"/>
    </location>
</feature>
<accession>A0A6P2H503</accession>
<dbReference type="SUPFAM" id="SSF55729">
    <property type="entry name" value="Acyl-CoA N-acyltransferases (Nat)"/>
    <property type="match status" value="1"/>
</dbReference>
<dbReference type="Gene3D" id="3.40.630.30">
    <property type="match status" value="1"/>
</dbReference>
<dbReference type="GO" id="GO:0005737">
    <property type="term" value="C:cytoplasm"/>
    <property type="evidence" value="ECO:0007669"/>
    <property type="project" value="TreeGrafter"/>
</dbReference>
<dbReference type="Pfam" id="PF13302">
    <property type="entry name" value="Acetyltransf_3"/>
    <property type="match status" value="1"/>
</dbReference>
<evidence type="ECO:0000313" key="2">
    <source>
        <dbReference type="EMBL" id="VWB10590.1"/>
    </source>
</evidence>
<dbReference type="InterPro" id="IPR000182">
    <property type="entry name" value="GNAT_dom"/>
</dbReference>
<name>A0A6P2H503_9BURK</name>
<dbReference type="PROSITE" id="PS51186">
    <property type="entry name" value="GNAT"/>
    <property type="match status" value="1"/>
</dbReference>
<dbReference type="InterPro" id="IPR051908">
    <property type="entry name" value="Ribosomal_N-acetyltransferase"/>
</dbReference>
<dbReference type="PANTHER" id="PTHR43441">
    <property type="entry name" value="RIBOSOMAL-PROTEIN-SERINE ACETYLTRANSFERASE"/>
    <property type="match status" value="1"/>
</dbReference>
<organism evidence="2 3">
    <name type="scientific">Burkholderia latens</name>
    <dbReference type="NCBI Taxonomy" id="488446"/>
    <lineage>
        <taxon>Bacteria</taxon>
        <taxon>Pseudomonadati</taxon>
        <taxon>Pseudomonadota</taxon>
        <taxon>Betaproteobacteria</taxon>
        <taxon>Burkholderiales</taxon>
        <taxon>Burkholderiaceae</taxon>
        <taxon>Burkholderia</taxon>
        <taxon>Burkholderia cepacia complex</taxon>
    </lineage>
</organism>
<keyword evidence="2" id="KW-0808">Transferase</keyword>